<gene>
    <name evidence="2" type="ORF">GT019_09715</name>
</gene>
<evidence type="ECO:0000256" key="1">
    <source>
        <dbReference type="SAM" id="Phobius"/>
    </source>
</evidence>
<name>A0ABW9XNE1_9BACL</name>
<evidence type="ECO:0008006" key="4">
    <source>
        <dbReference type="Google" id="ProtNLM"/>
    </source>
</evidence>
<organism evidence="2 3">
    <name type="scientific">Paenibacillus glycinis</name>
    <dbReference type="NCBI Taxonomy" id="2697035"/>
    <lineage>
        <taxon>Bacteria</taxon>
        <taxon>Bacillati</taxon>
        <taxon>Bacillota</taxon>
        <taxon>Bacilli</taxon>
        <taxon>Bacillales</taxon>
        <taxon>Paenibacillaceae</taxon>
        <taxon>Paenibacillus</taxon>
    </lineage>
</organism>
<keyword evidence="3" id="KW-1185">Reference proteome</keyword>
<keyword evidence="1" id="KW-0812">Transmembrane</keyword>
<feature type="transmembrane region" description="Helical" evidence="1">
    <location>
        <begin position="40"/>
        <end position="62"/>
    </location>
</feature>
<protein>
    <recommendedName>
        <fullName evidence="4">PepSY domain-containing protein</fullName>
    </recommendedName>
</protein>
<comment type="caution">
    <text evidence="2">The sequence shown here is derived from an EMBL/GenBank/DDBJ whole genome shotgun (WGS) entry which is preliminary data.</text>
</comment>
<dbReference type="Proteomes" id="UP000665561">
    <property type="component" value="Unassembled WGS sequence"/>
</dbReference>
<evidence type="ECO:0000313" key="2">
    <source>
        <dbReference type="EMBL" id="NBD24150.1"/>
    </source>
</evidence>
<proteinExistence type="predicted"/>
<accession>A0ABW9XNE1</accession>
<dbReference type="Pfam" id="PF03929">
    <property type="entry name" value="PepSY_TM"/>
    <property type="match status" value="1"/>
</dbReference>
<sequence length="81" mass="9060">MNASNGEILYKTHPNWAINIYNAWRKGLHFATWGGLTTRLITFAFGMMPLVLMVTGLVVWRLKAAARKRGKNRKTDAAAVA</sequence>
<reference evidence="2 3" key="1">
    <citation type="submission" date="2020-01" db="EMBL/GenBank/DDBJ databases">
        <title>Paenibacillus soybeanensis sp. nov. isolated from the nodules of soybean (Glycine max(L.) Merr).</title>
        <authorList>
            <person name="Wang H."/>
        </authorList>
    </citation>
    <scope>NUCLEOTIDE SEQUENCE [LARGE SCALE GENOMIC DNA]</scope>
    <source>
        <strain evidence="2 3">T1</strain>
    </source>
</reference>
<dbReference type="InterPro" id="IPR005625">
    <property type="entry name" value="PepSY-ass_TM"/>
</dbReference>
<dbReference type="RefSeq" id="WP_161742946.1">
    <property type="nucleotide sequence ID" value="NZ_JAAAMV010000004.1"/>
</dbReference>
<keyword evidence="1" id="KW-0472">Membrane</keyword>
<dbReference type="EMBL" id="JAAAMV010000004">
    <property type="protein sequence ID" value="NBD24150.1"/>
    <property type="molecule type" value="Genomic_DNA"/>
</dbReference>
<evidence type="ECO:0000313" key="3">
    <source>
        <dbReference type="Proteomes" id="UP000665561"/>
    </source>
</evidence>
<keyword evidence="1" id="KW-1133">Transmembrane helix</keyword>